<dbReference type="Gene3D" id="2.130.10.130">
    <property type="entry name" value="Integrin alpha, N-terminal"/>
    <property type="match status" value="1"/>
</dbReference>
<reference evidence="2 3" key="1">
    <citation type="submission" date="2018-03" db="EMBL/GenBank/DDBJ databases">
        <title>Draft Genome Sequences of the Obligatory Marine Myxobacteria Enhygromyxa salina SWB007.</title>
        <authorList>
            <person name="Poehlein A."/>
            <person name="Moghaddam J.A."/>
            <person name="Harms H."/>
            <person name="Alanjari M."/>
            <person name="Koenig G.M."/>
            <person name="Daniel R."/>
            <person name="Schaeberle T.F."/>
        </authorList>
    </citation>
    <scope>NUCLEOTIDE SEQUENCE [LARGE SCALE GENOMIC DNA]</scope>
    <source>
        <strain evidence="2 3">SWB007</strain>
    </source>
</reference>
<dbReference type="SUPFAM" id="SSF69318">
    <property type="entry name" value="Integrin alpha N-terminal domain"/>
    <property type="match status" value="1"/>
</dbReference>
<organism evidence="2 3">
    <name type="scientific">Enhygromyxa salina</name>
    <dbReference type="NCBI Taxonomy" id="215803"/>
    <lineage>
        <taxon>Bacteria</taxon>
        <taxon>Pseudomonadati</taxon>
        <taxon>Myxococcota</taxon>
        <taxon>Polyangia</taxon>
        <taxon>Nannocystales</taxon>
        <taxon>Nannocystaceae</taxon>
        <taxon>Enhygromyxa</taxon>
    </lineage>
</organism>
<name>A0A2S9YPF0_9BACT</name>
<keyword evidence="1" id="KW-0732">Signal</keyword>
<dbReference type="InterPro" id="IPR028994">
    <property type="entry name" value="Integrin_alpha_N"/>
</dbReference>
<evidence type="ECO:0000313" key="3">
    <source>
        <dbReference type="Proteomes" id="UP000238823"/>
    </source>
</evidence>
<gene>
    <name evidence="2" type="ORF">ENSA7_33820</name>
</gene>
<dbReference type="RefSeq" id="WP_219907984.1">
    <property type="nucleotide sequence ID" value="NZ_PVNL01000063.1"/>
</dbReference>
<comment type="caution">
    <text evidence="2">The sequence shown here is derived from an EMBL/GenBank/DDBJ whole genome shotgun (WGS) entry which is preliminary data.</text>
</comment>
<dbReference type="InterPro" id="IPR013517">
    <property type="entry name" value="FG-GAP"/>
</dbReference>
<proteinExistence type="predicted"/>
<protein>
    <submittedName>
        <fullName evidence="2">FG-GAP repeat protein</fullName>
    </submittedName>
</protein>
<dbReference type="EMBL" id="PVNL01000063">
    <property type="protein sequence ID" value="PRQ06958.1"/>
    <property type="molecule type" value="Genomic_DNA"/>
</dbReference>
<accession>A0A2S9YPF0</accession>
<evidence type="ECO:0000313" key="2">
    <source>
        <dbReference type="EMBL" id="PRQ06958.1"/>
    </source>
</evidence>
<dbReference type="Pfam" id="PF01839">
    <property type="entry name" value="FG-GAP"/>
    <property type="match status" value="1"/>
</dbReference>
<evidence type="ECO:0000256" key="1">
    <source>
        <dbReference type="ARBA" id="ARBA00022729"/>
    </source>
</evidence>
<dbReference type="Proteomes" id="UP000238823">
    <property type="component" value="Unassembled WGS sequence"/>
</dbReference>
<dbReference type="AlphaFoldDB" id="A0A2S9YPF0"/>
<sequence>MDRGDGLTEDNDEYCDENKLNKDIAEAGDHFGWALAAGDFNCDGFDDLAIGVTQRR</sequence>